<evidence type="ECO:0000313" key="3">
    <source>
        <dbReference type="Proteomes" id="UP000887229"/>
    </source>
</evidence>
<dbReference type="RefSeq" id="XP_046113977.1">
    <property type="nucleotide sequence ID" value="XM_046259681.1"/>
</dbReference>
<evidence type="ECO:0000313" key="2">
    <source>
        <dbReference type="EMBL" id="KAG9250053.1"/>
    </source>
</evidence>
<feature type="region of interest" description="Disordered" evidence="1">
    <location>
        <begin position="162"/>
        <end position="181"/>
    </location>
</feature>
<gene>
    <name evidence="2" type="ORF">F5Z01DRAFT_430359</name>
</gene>
<dbReference type="AlphaFoldDB" id="A0A9P7ZEL3"/>
<dbReference type="EMBL" id="MU251284">
    <property type="protein sequence ID" value="KAG9250053.1"/>
    <property type="molecule type" value="Genomic_DNA"/>
</dbReference>
<sequence>MWTWRQGNAVQTSGEPKLPQSAEAQLLFRSPRRLTLWPRSFHQEICDCKAIICSLKTVAGEGLSRGSKALESSALEILVAGARRVEEYCARSRADFWASLEPCLVYLCKMRAGDVSHSFFRYRSEFEPHSALARLESLGALSDLTRRVSIPRIYRRHGSLEKVNGTTKPSETHRSERGGVGGAELTVDESNLISKTAIIVADATLTTRLQDCRIGKLARMKKVRVRARSIKMRSQPASCELTCRWLSVVESSFCPLVPWEMTR</sequence>
<protein>
    <submittedName>
        <fullName evidence="2">Uncharacterized protein</fullName>
    </submittedName>
</protein>
<comment type="caution">
    <text evidence="2">The sequence shown here is derived from an EMBL/GenBank/DDBJ whole genome shotgun (WGS) entry which is preliminary data.</text>
</comment>
<dbReference type="Proteomes" id="UP000887229">
    <property type="component" value="Unassembled WGS sequence"/>
</dbReference>
<accession>A0A9P7ZEL3</accession>
<keyword evidence="3" id="KW-1185">Reference proteome</keyword>
<name>A0A9P7ZEL3_9HYPO</name>
<dbReference type="GeneID" id="70290584"/>
<evidence type="ECO:0000256" key="1">
    <source>
        <dbReference type="SAM" id="MobiDB-lite"/>
    </source>
</evidence>
<proteinExistence type="predicted"/>
<reference evidence="2" key="1">
    <citation type="journal article" date="2021" name="IMA Fungus">
        <title>Genomic characterization of three marine fungi, including Emericellopsis atlantica sp. nov. with signatures of a generalist lifestyle and marine biomass degradation.</title>
        <authorList>
            <person name="Hagestad O.C."/>
            <person name="Hou L."/>
            <person name="Andersen J.H."/>
            <person name="Hansen E.H."/>
            <person name="Altermark B."/>
            <person name="Li C."/>
            <person name="Kuhnert E."/>
            <person name="Cox R.J."/>
            <person name="Crous P.W."/>
            <person name="Spatafora J.W."/>
            <person name="Lail K."/>
            <person name="Amirebrahimi M."/>
            <person name="Lipzen A."/>
            <person name="Pangilinan J."/>
            <person name="Andreopoulos W."/>
            <person name="Hayes R.D."/>
            <person name="Ng V."/>
            <person name="Grigoriev I.V."/>
            <person name="Jackson S.A."/>
            <person name="Sutton T.D.S."/>
            <person name="Dobson A.D.W."/>
            <person name="Rama T."/>
        </authorList>
    </citation>
    <scope>NUCLEOTIDE SEQUENCE</scope>
    <source>
        <strain evidence="2">TS7</strain>
    </source>
</reference>
<organism evidence="2 3">
    <name type="scientific">Emericellopsis atlantica</name>
    <dbReference type="NCBI Taxonomy" id="2614577"/>
    <lineage>
        <taxon>Eukaryota</taxon>
        <taxon>Fungi</taxon>
        <taxon>Dikarya</taxon>
        <taxon>Ascomycota</taxon>
        <taxon>Pezizomycotina</taxon>
        <taxon>Sordariomycetes</taxon>
        <taxon>Hypocreomycetidae</taxon>
        <taxon>Hypocreales</taxon>
        <taxon>Bionectriaceae</taxon>
        <taxon>Emericellopsis</taxon>
    </lineage>
</organism>